<name>A0A0F8ZUL1_9ZZZZ</name>
<evidence type="ECO:0000313" key="1">
    <source>
        <dbReference type="EMBL" id="KKK97507.1"/>
    </source>
</evidence>
<dbReference type="AlphaFoldDB" id="A0A0F8ZUL1"/>
<accession>A0A0F8ZUL1</accession>
<sequence>MTNFGHVLKITREVGGKIYTYRSRLEYRWAVWCQLRKEQGIIIDWWFEDAPVEIETKYFKNKKLYLPDFTIQTDTDYEFEETKGWFPAAAYTKIRLTAEQYDNPITLIFAALISNSKNPSLRAQYGRAKRLEPYVKRIIYDADKTIFKKINYMFDL</sequence>
<proteinExistence type="predicted"/>
<reference evidence="1" key="1">
    <citation type="journal article" date="2015" name="Nature">
        <title>Complex archaea that bridge the gap between prokaryotes and eukaryotes.</title>
        <authorList>
            <person name="Spang A."/>
            <person name="Saw J.H."/>
            <person name="Jorgensen S.L."/>
            <person name="Zaremba-Niedzwiedzka K."/>
            <person name="Martijn J."/>
            <person name="Lind A.E."/>
            <person name="van Eijk R."/>
            <person name="Schleper C."/>
            <person name="Guy L."/>
            <person name="Ettema T.J."/>
        </authorList>
    </citation>
    <scope>NUCLEOTIDE SEQUENCE</scope>
</reference>
<organism evidence="1">
    <name type="scientific">marine sediment metagenome</name>
    <dbReference type="NCBI Taxonomy" id="412755"/>
    <lineage>
        <taxon>unclassified sequences</taxon>
        <taxon>metagenomes</taxon>
        <taxon>ecological metagenomes</taxon>
    </lineage>
</organism>
<comment type="caution">
    <text evidence="1">The sequence shown here is derived from an EMBL/GenBank/DDBJ whole genome shotgun (WGS) entry which is preliminary data.</text>
</comment>
<dbReference type="EMBL" id="LAZR01046020">
    <property type="protein sequence ID" value="KKK97507.1"/>
    <property type="molecule type" value="Genomic_DNA"/>
</dbReference>
<protein>
    <submittedName>
        <fullName evidence="1">Uncharacterized protein</fullName>
    </submittedName>
</protein>
<dbReference type="Gene3D" id="3.40.91.30">
    <property type="match status" value="1"/>
</dbReference>
<gene>
    <name evidence="1" type="ORF">LCGC14_2652040</name>
</gene>